<evidence type="ECO:0000313" key="1">
    <source>
        <dbReference type="EMBL" id="KAJ5541857.1"/>
    </source>
</evidence>
<gene>
    <name evidence="1" type="ORF">N7494_006933</name>
</gene>
<proteinExistence type="predicted"/>
<dbReference type="AlphaFoldDB" id="A0AAD6CXD7"/>
<organism evidence="1 2">
    <name type="scientific">Penicillium frequentans</name>
    <dbReference type="NCBI Taxonomy" id="3151616"/>
    <lineage>
        <taxon>Eukaryota</taxon>
        <taxon>Fungi</taxon>
        <taxon>Dikarya</taxon>
        <taxon>Ascomycota</taxon>
        <taxon>Pezizomycotina</taxon>
        <taxon>Eurotiomycetes</taxon>
        <taxon>Eurotiomycetidae</taxon>
        <taxon>Eurotiales</taxon>
        <taxon>Aspergillaceae</taxon>
        <taxon>Penicillium</taxon>
    </lineage>
</organism>
<sequence>MTVKKMLIVGAAGETGSSIANGLLESTTKFRTKALLLEKRGSVVQIEAQGIQDIFALARLTVHEEIRTPAFKKNMS</sequence>
<protein>
    <recommendedName>
        <fullName evidence="3">NmrA-like domain-containing protein</fullName>
    </recommendedName>
</protein>
<evidence type="ECO:0008006" key="3">
    <source>
        <dbReference type="Google" id="ProtNLM"/>
    </source>
</evidence>
<accession>A0AAD6CXD7</accession>
<reference evidence="1 2" key="1">
    <citation type="journal article" date="2023" name="IMA Fungus">
        <title>Comparative genomic study of the Penicillium genus elucidates a diverse pangenome and 15 lateral gene transfer events.</title>
        <authorList>
            <person name="Petersen C."/>
            <person name="Sorensen T."/>
            <person name="Nielsen M.R."/>
            <person name="Sondergaard T.E."/>
            <person name="Sorensen J.L."/>
            <person name="Fitzpatrick D.A."/>
            <person name="Frisvad J.C."/>
            <person name="Nielsen K.L."/>
        </authorList>
    </citation>
    <scope>NUCLEOTIDE SEQUENCE [LARGE SCALE GENOMIC DNA]</scope>
    <source>
        <strain evidence="1 2">IBT 35679</strain>
    </source>
</reference>
<name>A0AAD6CXD7_9EURO</name>
<evidence type="ECO:0000313" key="2">
    <source>
        <dbReference type="Proteomes" id="UP001220324"/>
    </source>
</evidence>
<keyword evidence="2" id="KW-1185">Reference proteome</keyword>
<comment type="caution">
    <text evidence="1">The sequence shown here is derived from an EMBL/GenBank/DDBJ whole genome shotgun (WGS) entry which is preliminary data.</text>
</comment>
<dbReference type="Proteomes" id="UP001220324">
    <property type="component" value="Unassembled WGS sequence"/>
</dbReference>
<dbReference type="EMBL" id="JAQIZZ010000005">
    <property type="protein sequence ID" value="KAJ5541857.1"/>
    <property type="molecule type" value="Genomic_DNA"/>
</dbReference>